<reference evidence="1 2" key="1">
    <citation type="journal article" date="2020" name="Front. Microbiol.">
        <title>Single-cell genomics of novel Actinobacteria with the Wood-Ljungdahl pathway discovered in a serpentinizing system.</title>
        <authorList>
            <person name="Merino N."/>
            <person name="Kawai M."/>
            <person name="Boyd E.S."/>
            <person name="Colman D.R."/>
            <person name="McGlynn S.E."/>
            <person name="Nealson K.H."/>
            <person name="Kurokawa K."/>
            <person name="Hongoh Y."/>
        </authorList>
    </citation>
    <scope>NUCLEOTIDE SEQUENCE [LARGE SCALE GENOMIC DNA]</scope>
    <source>
        <strain evidence="1 2">S09_30</strain>
    </source>
</reference>
<evidence type="ECO:0000313" key="1">
    <source>
        <dbReference type="EMBL" id="GFP24547.1"/>
    </source>
</evidence>
<feature type="non-terminal residue" evidence="1">
    <location>
        <position position="1"/>
    </location>
</feature>
<dbReference type="EMBL" id="BLRW01000650">
    <property type="protein sequence ID" value="GFP24547.1"/>
    <property type="molecule type" value="Genomic_DNA"/>
</dbReference>
<dbReference type="AlphaFoldDB" id="A0A6V8NWJ6"/>
<organism evidence="1 2">
    <name type="scientific">Candidatus Hakubella thermalkaliphila</name>
    <dbReference type="NCBI Taxonomy" id="2754717"/>
    <lineage>
        <taxon>Bacteria</taxon>
        <taxon>Bacillati</taxon>
        <taxon>Actinomycetota</taxon>
        <taxon>Actinomycetota incertae sedis</taxon>
        <taxon>Candidatus Hakubellales</taxon>
        <taxon>Candidatus Hakubellaceae</taxon>
        <taxon>Candidatus Hakubella</taxon>
    </lineage>
</organism>
<sequence>IEKIVDPEKVKIMDYFIKFTDRLAGNVHNRHFYRLFNCLNNL</sequence>
<gene>
    <name evidence="1" type="ORF">HKBW3S09_02014</name>
</gene>
<name>A0A6V8NWJ6_9ACTN</name>
<comment type="caution">
    <text evidence="1">The sequence shown here is derived from an EMBL/GenBank/DDBJ whole genome shotgun (WGS) entry which is preliminary data.</text>
</comment>
<dbReference type="Proteomes" id="UP000585609">
    <property type="component" value="Unassembled WGS sequence"/>
</dbReference>
<proteinExistence type="predicted"/>
<accession>A0A6V8NWJ6</accession>
<protein>
    <submittedName>
        <fullName evidence="1">Uncharacterized protein</fullName>
    </submittedName>
</protein>
<evidence type="ECO:0000313" key="2">
    <source>
        <dbReference type="Proteomes" id="UP000585609"/>
    </source>
</evidence>